<dbReference type="Pfam" id="PF01426">
    <property type="entry name" value="BAH"/>
    <property type="match status" value="1"/>
</dbReference>
<protein>
    <submittedName>
        <fullName evidence="3">Bromo adjacent homology (BAH) domain-containing protein</fullName>
    </submittedName>
</protein>
<dbReference type="PROSITE" id="PS51038">
    <property type="entry name" value="BAH"/>
    <property type="match status" value="1"/>
</dbReference>
<dbReference type="Gramene" id="KVH91870">
    <property type="protein sequence ID" value="KVH91870"/>
    <property type="gene ID" value="Ccrd_006114"/>
</dbReference>
<dbReference type="OMA" id="THYWQFE"/>
<dbReference type="Proteomes" id="UP000243975">
    <property type="component" value="Unassembled WGS sequence"/>
</dbReference>
<name>A0A124SBV9_CYNCS</name>
<dbReference type="PANTHER" id="PTHR46871:SF8">
    <property type="entry name" value="BAH DOMAIN-CONTAINING PROTEIN"/>
    <property type="match status" value="1"/>
</dbReference>
<dbReference type="STRING" id="59895.A0A124SBV9"/>
<dbReference type="PANTHER" id="PTHR46871">
    <property type="entry name" value="BROMO-ADJACENT HOMOLOGY (BAH) DOMAIN-CONTAINING PROTEIN"/>
    <property type="match status" value="1"/>
</dbReference>
<evidence type="ECO:0000256" key="1">
    <source>
        <dbReference type="SAM" id="MobiDB-lite"/>
    </source>
</evidence>
<dbReference type="InterPro" id="IPR043151">
    <property type="entry name" value="BAH_sf"/>
</dbReference>
<feature type="compositionally biased region" description="Acidic residues" evidence="1">
    <location>
        <begin position="56"/>
        <end position="69"/>
    </location>
</feature>
<organism evidence="3 4">
    <name type="scientific">Cynara cardunculus var. scolymus</name>
    <name type="common">Globe artichoke</name>
    <name type="synonym">Cynara scolymus</name>
    <dbReference type="NCBI Taxonomy" id="59895"/>
    <lineage>
        <taxon>Eukaryota</taxon>
        <taxon>Viridiplantae</taxon>
        <taxon>Streptophyta</taxon>
        <taxon>Embryophyta</taxon>
        <taxon>Tracheophyta</taxon>
        <taxon>Spermatophyta</taxon>
        <taxon>Magnoliopsida</taxon>
        <taxon>eudicotyledons</taxon>
        <taxon>Gunneridae</taxon>
        <taxon>Pentapetalae</taxon>
        <taxon>asterids</taxon>
        <taxon>campanulids</taxon>
        <taxon>Asterales</taxon>
        <taxon>Asteraceae</taxon>
        <taxon>Carduoideae</taxon>
        <taxon>Cardueae</taxon>
        <taxon>Carduinae</taxon>
        <taxon>Cynara</taxon>
    </lineage>
</organism>
<dbReference type="SMART" id="SM00439">
    <property type="entry name" value="BAH"/>
    <property type="match status" value="1"/>
</dbReference>
<dbReference type="EMBL" id="LEKV01004901">
    <property type="protein sequence ID" value="KVH91870.1"/>
    <property type="molecule type" value="Genomic_DNA"/>
</dbReference>
<dbReference type="GO" id="GO:0003682">
    <property type="term" value="F:chromatin binding"/>
    <property type="evidence" value="ECO:0007669"/>
    <property type="project" value="InterPro"/>
</dbReference>
<feature type="region of interest" description="Disordered" evidence="1">
    <location>
        <begin position="1"/>
        <end position="74"/>
    </location>
</feature>
<dbReference type="InterPro" id="IPR001025">
    <property type="entry name" value="BAH_dom"/>
</dbReference>
<dbReference type="Gene3D" id="2.30.30.490">
    <property type="match status" value="1"/>
</dbReference>
<dbReference type="OrthoDB" id="1922186at2759"/>
<feature type="domain" description="BAH" evidence="2">
    <location>
        <begin position="100"/>
        <end position="221"/>
    </location>
</feature>
<reference evidence="3 4" key="1">
    <citation type="journal article" date="2016" name="Sci. Rep.">
        <title>The genome sequence of the outbreeding globe artichoke constructed de novo incorporating a phase-aware low-pass sequencing strategy of F1 progeny.</title>
        <authorList>
            <person name="Scaglione D."/>
            <person name="Reyes-Chin-Wo S."/>
            <person name="Acquadro A."/>
            <person name="Froenicke L."/>
            <person name="Portis E."/>
            <person name="Beitel C."/>
            <person name="Tirone M."/>
            <person name="Mauro R."/>
            <person name="Lo Monaco A."/>
            <person name="Mauromicale G."/>
            <person name="Faccioli P."/>
            <person name="Cattivelli L."/>
            <person name="Rieseberg L."/>
            <person name="Michelmore R."/>
            <person name="Lanteri S."/>
        </authorList>
    </citation>
    <scope>NUCLEOTIDE SEQUENCE [LARGE SCALE GENOMIC DNA]</scope>
    <source>
        <strain evidence="3">2C</strain>
    </source>
</reference>
<evidence type="ECO:0000313" key="4">
    <source>
        <dbReference type="Proteomes" id="UP000243975"/>
    </source>
</evidence>
<comment type="caution">
    <text evidence="3">The sequence shown here is derived from an EMBL/GenBank/DDBJ whole genome shotgun (WGS) entry which is preliminary data.</text>
</comment>
<gene>
    <name evidence="3" type="ORF">Ccrd_006114</name>
</gene>
<dbReference type="AlphaFoldDB" id="A0A124SBV9"/>
<evidence type="ECO:0000259" key="2">
    <source>
        <dbReference type="PROSITE" id="PS51038"/>
    </source>
</evidence>
<keyword evidence="4" id="KW-1185">Reference proteome</keyword>
<sequence length="265" mass="30638">MSDRRSLSSSDDANPPPSPPPTTDEAREWRRKRKMIVYDEEDEEKEGDQASSPLNNDEEEDEDDNEEVGDDAKPIGNVVRVSWKGKSRRNHFKGFEADGISYELEDTVLVSPEEYSMNLRPSVAIIRDITATEDGFVTVTGRRFYWPHMAEKEPGGTWESSEARELFYSFNKSEFRADNVMHKCRVHFIPPNKKIPSSKEHPGFIVRKIYDAKSKKLSELLDNDYEDFRKREIDVLVQKTVTRIPDWEEEIRSGAKEAMSSRKTV</sequence>
<accession>A0A124SBV9</accession>
<evidence type="ECO:0000313" key="3">
    <source>
        <dbReference type="EMBL" id="KVH91870.1"/>
    </source>
</evidence>
<proteinExistence type="predicted"/>